<dbReference type="SUPFAM" id="SSF53448">
    <property type="entry name" value="Nucleotide-diphospho-sugar transferases"/>
    <property type="match status" value="1"/>
</dbReference>
<name>A0A060T4Z4_BLAAD</name>
<dbReference type="EMBL" id="HG937693">
    <property type="protein sequence ID" value="CDP35889.1"/>
    <property type="molecule type" value="Genomic_DNA"/>
</dbReference>
<dbReference type="AlphaFoldDB" id="A0A060T4Z4"/>
<comment type="similarity">
    <text evidence="1">Belongs to the glycosyltransferase 32 family.</text>
</comment>
<dbReference type="PANTHER" id="PTHR46830:SF2">
    <property type="entry name" value="ALPHA-1,4-N-ACETYLGLUCOSAMINYLTRANSFERASE"/>
    <property type="match status" value="1"/>
</dbReference>
<dbReference type="InterPro" id="IPR029044">
    <property type="entry name" value="Nucleotide-diphossugar_trans"/>
</dbReference>
<proteinExistence type="inferred from homology"/>
<evidence type="ECO:0000256" key="1">
    <source>
        <dbReference type="ARBA" id="ARBA00009003"/>
    </source>
</evidence>
<dbReference type="Pfam" id="PF04488">
    <property type="entry name" value="Gly_transf_sug"/>
    <property type="match status" value="1"/>
</dbReference>
<dbReference type="GO" id="GO:1901135">
    <property type="term" value="P:carbohydrate derivative metabolic process"/>
    <property type="evidence" value="ECO:0007669"/>
    <property type="project" value="UniProtKB-ARBA"/>
</dbReference>
<dbReference type="Gene3D" id="3.90.550.20">
    <property type="match status" value="1"/>
</dbReference>
<organism evidence="2">
    <name type="scientific">Blastobotrys adeninivorans</name>
    <name type="common">Yeast</name>
    <name type="synonym">Arxula adeninivorans</name>
    <dbReference type="NCBI Taxonomy" id="409370"/>
    <lineage>
        <taxon>Eukaryota</taxon>
        <taxon>Fungi</taxon>
        <taxon>Dikarya</taxon>
        <taxon>Ascomycota</taxon>
        <taxon>Saccharomycotina</taxon>
        <taxon>Dipodascomycetes</taxon>
        <taxon>Dipodascales</taxon>
        <taxon>Trichomonascaceae</taxon>
        <taxon>Blastobotrys</taxon>
    </lineage>
</organism>
<dbReference type="InterPro" id="IPR007577">
    <property type="entry name" value="GlycoTrfase_DXD_sugar-bd_CS"/>
</dbReference>
<reference evidence="2" key="2">
    <citation type="submission" date="2014-06" db="EMBL/GenBank/DDBJ databases">
        <title>The complete genome of Blastobotrys (Arxula) adeninivorans LS3 - a yeast of biotechnological interest.</title>
        <authorList>
            <person name="Kunze G."/>
            <person name="Gaillardin C."/>
            <person name="Czernicka M."/>
            <person name="Durrens P."/>
            <person name="Martin T."/>
            <person name="Boer E."/>
            <person name="Gabaldon T."/>
            <person name="Cruz J."/>
            <person name="Talla E."/>
            <person name="Marck C."/>
            <person name="Goffeau A."/>
            <person name="Barbe V."/>
            <person name="Baret P."/>
            <person name="Baronian K."/>
            <person name="Beier S."/>
            <person name="Bleykasten C."/>
            <person name="Bode R."/>
            <person name="Casaregola S."/>
            <person name="Despons L."/>
            <person name="Fairhead C."/>
            <person name="Giersberg M."/>
            <person name="Gierski P."/>
            <person name="Hahnel U."/>
            <person name="Hartmann A."/>
            <person name="Jankowska D."/>
            <person name="Jubin C."/>
            <person name="Jung P."/>
            <person name="Lafontaine I."/>
            <person name="Leh-Louis V."/>
            <person name="Lemaire M."/>
            <person name="Marcet-Houben M."/>
            <person name="Mascher M."/>
            <person name="Morel G."/>
            <person name="Richard G.-F."/>
            <person name="Riechen J."/>
            <person name="Sacerdot C."/>
            <person name="Sarkar A."/>
            <person name="Savel G."/>
            <person name="Schacherer J."/>
            <person name="Sherman D."/>
            <person name="Straub M.-L."/>
            <person name="Stein N."/>
            <person name="Thierry A."/>
            <person name="Trautwein-Schult A."/>
            <person name="Westhof E."/>
            <person name="Worch S."/>
            <person name="Dujon B."/>
            <person name="Souciet J.-L."/>
            <person name="Wincker P."/>
            <person name="Scholz U."/>
            <person name="Neuveglise N."/>
        </authorList>
    </citation>
    <scope>NUCLEOTIDE SEQUENCE</scope>
    <source>
        <strain evidence="2">LS3</strain>
    </source>
</reference>
<evidence type="ECO:0000313" key="2">
    <source>
        <dbReference type="EMBL" id="CDP35889.1"/>
    </source>
</evidence>
<sequence length="348" mass="40767">MARITWRKSLLAALAVYVVFQTLAFVRYGSQSPKSLYKHYFEEDIFKPHDTTVPFEPPLEGPEDFDFSMTANESWCYTPTRYSSDPIPNVVHFIELRSKVTFVTYLAIKAALTSMKPDQIKLHHSMPLEEDMWLLKVRPHITLVSHNLTQEFPLQVEQGWDEAHMADAMRLRVMYEEGGIYMDTDTIALRSFERLRHNPRGLILGSEGPSRNGLANGVILARKHSNFIRKWIDSYVDFVVGEWNDHSVIKPKELSEQYPEEICKLAPSVYYWPMYPKEHIDYMHEELSDDQAKEFIERVERYGGSMLPNQLAYHCWNRGAARYLTHLTPRTIKTKNTRFNILVRRFLD</sequence>
<accession>A0A060T4Z4</accession>
<gene>
    <name evidence="2" type="ORF">GNLVRS02_ARAD1C45760g</name>
</gene>
<reference evidence="2" key="1">
    <citation type="submission" date="2014-02" db="EMBL/GenBank/DDBJ databases">
        <authorList>
            <person name="Genoscope - CEA"/>
        </authorList>
    </citation>
    <scope>NUCLEOTIDE SEQUENCE</scope>
    <source>
        <strain evidence="2">LS3</strain>
    </source>
</reference>
<protein>
    <submittedName>
        <fullName evidence="2">ARAD1C45760p</fullName>
    </submittedName>
</protein>
<dbReference type="PANTHER" id="PTHR46830">
    <property type="entry name" value="TRANSFERASE, PUTATIVE-RELATED"/>
    <property type="match status" value="1"/>
</dbReference>